<feature type="compositionally biased region" description="Basic residues" evidence="2">
    <location>
        <begin position="793"/>
        <end position="803"/>
    </location>
</feature>
<dbReference type="PANTHER" id="PTHR31962:SF6">
    <property type="entry name" value="EISOSOME COMPONENT PIL1-DOMAIN-CONTAINING PROTEIN"/>
    <property type="match status" value="1"/>
</dbReference>
<name>A0A4T0HZJ7_WALIC</name>
<organism evidence="3 4">
    <name type="scientific">Wallemia ichthyophaga</name>
    <dbReference type="NCBI Taxonomy" id="245174"/>
    <lineage>
        <taxon>Eukaryota</taxon>
        <taxon>Fungi</taxon>
        <taxon>Dikarya</taxon>
        <taxon>Basidiomycota</taxon>
        <taxon>Wallemiomycotina</taxon>
        <taxon>Wallemiomycetes</taxon>
        <taxon>Wallemiales</taxon>
        <taxon>Wallemiaceae</taxon>
        <taxon>Wallemia</taxon>
    </lineage>
</organism>
<dbReference type="GO" id="GO:0006897">
    <property type="term" value="P:endocytosis"/>
    <property type="evidence" value="ECO:0007669"/>
    <property type="project" value="TreeGrafter"/>
</dbReference>
<dbReference type="Pfam" id="PF13805">
    <property type="entry name" value="Pil1"/>
    <property type="match status" value="1"/>
</dbReference>
<dbReference type="GO" id="GO:0036286">
    <property type="term" value="C:eisosome filament"/>
    <property type="evidence" value="ECO:0007669"/>
    <property type="project" value="TreeGrafter"/>
</dbReference>
<dbReference type="Gene3D" id="1.20.1270.60">
    <property type="entry name" value="Arfaptin homology (AH) domain/BAR domain"/>
    <property type="match status" value="1"/>
</dbReference>
<feature type="region of interest" description="Disordered" evidence="2">
    <location>
        <begin position="840"/>
        <end position="859"/>
    </location>
</feature>
<feature type="region of interest" description="Disordered" evidence="2">
    <location>
        <begin position="283"/>
        <end position="303"/>
    </location>
</feature>
<dbReference type="AlphaFoldDB" id="A0A4T0HZJ7"/>
<feature type="coiled-coil region" evidence="1">
    <location>
        <begin position="403"/>
        <end position="437"/>
    </location>
</feature>
<feature type="compositionally biased region" description="Polar residues" evidence="2">
    <location>
        <begin position="611"/>
        <end position="628"/>
    </location>
</feature>
<feature type="region of interest" description="Disordered" evidence="2">
    <location>
        <begin position="44"/>
        <end position="65"/>
    </location>
</feature>
<feature type="compositionally biased region" description="Pro residues" evidence="2">
    <location>
        <begin position="52"/>
        <end position="62"/>
    </location>
</feature>
<dbReference type="InterPro" id="IPR028245">
    <property type="entry name" value="PIL1/LSP1"/>
</dbReference>
<comment type="caution">
    <text evidence="3">The sequence shown here is derived from an EMBL/GenBank/DDBJ whole genome shotgun (WGS) entry which is preliminary data.</text>
</comment>
<feature type="compositionally biased region" description="Polar residues" evidence="2">
    <location>
        <begin position="807"/>
        <end position="816"/>
    </location>
</feature>
<feature type="compositionally biased region" description="Basic and acidic residues" evidence="2">
    <location>
        <begin position="648"/>
        <end position="665"/>
    </location>
</feature>
<dbReference type="GO" id="GO:0070941">
    <property type="term" value="P:eisosome assembly"/>
    <property type="evidence" value="ECO:0007669"/>
    <property type="project" value="TreeGrafter"/>
</dbReference>
<feature type="compositionally biased region" description="Polar residues" evidence="2">
    <location>
        <begin position="1013"/>
        <end position="1023"/>
    </location>
</feature>
<accession>A0A4T0HZJ7</accession>
<dbReference type="InterPro" id="IPR027267">
    <property type="entry name" value="AH/BAR_dom_sf"/>
</dbReference>
<feature type="region of interest" description="Disordered" evidence="2">
    <location>
        <begin position="1013"/>
        <end position="1084"/>
    </location>
</feature>
<dbReference type="PANTHER" id="PTHR31962">
    <property type="entry name" value="SPHINGOLIPID LONG CHAIN BASE-RESPONSIVE PROTEIN PIL1"/>
    <property type="match status" value="1"/>
</dbReference>
<feature type="region of interest" description="Disordered" evidence="2">
    <location>
        <begin position="611"/>
        <end position="680"/>
    </location>
</feature>
<protein>
    <submittedName>
        <fullName evidence="3">Uncharacterized protein</fullName>
    </submittedName>
</protein>
<dbReference type="Proteomes" id="UP000306954">
    <property type="component" value="Unassembled WGS sequence"/>
</dbReference>
<gene>
    <name evidence="3" type="ORF">E3P90_03725</name>
</gene>
<feature type="coiled-coil region" evidence="1">
    <location>
        <begin position="167"/>
        <end position="194"/>
    </location>
</feature>
<dbReference type="GO" id="GO:0008289">
    <property type="term" value="F:lipid binding"/>
    <property type="evidence" value="ECO:0007669"/>
    <property type="project" value="TreeGrafter"/>
</dbReference>
<evidence type="ECO:0000313" key="4">
    <source>
        <dbReference type="Proteomes" id="UP000306954"/>
    </source>
</evidence>
<evidence type="ECO:0000313" key="3">
    <source>
        <dbReference type="EMBL" id="TIB08312.1"/>
    </source>
</evidence>
<feature type="region of interest" description="Disordered" evidence="2">
    <location>
        <begin position="940"/>
        <end position="964"/>
    </location>
</feature>
<feature type="compositionally biased region" description="Pro residues" evidence="2">
    <location>
        <begin position="1074"/>
        <end position="1084"/>
    </location>
</feature>
<dbReference type="EMBL" id="SPOF01000061">
    <property type="protein sequence ID" value="TIB08312.1"/>
    <property type="molecule type" value="Genomic_DNA"/>
</dbReference>
<proteinExistence type="predicted"/>
<sequence>MAIISHNKAKRGFELAANQSSDNKLSKQLRSLSVQHKLQAESLEIRQQRQPLPEPEQEPLPEPSQQEISSVYDDRFNKYFDNIEGLIRDMSNPVAFASAPLDGEYSTTNDLAGSYELLDDTDKPSFIQTATNLLSNFKSYSLNFTPFAQSPQSPQFSSETRGTRDTLDNASNVIKQLMDENAVLKNKVADFERRDRMHDAIKGSIIKFGSEYKVGKFSLTTRPLTHSQAHRRDMASLELSRMDRSVAASNSNSNGNTATHALLKRIRQLELELSAKERQLVKKDKEMTKRDKRREFPRRRESKLGSLKTQMAHNQFLSALGNKDIKVLQDVITSEKVSMAREVEKVAENLKSWGWGEGDDLKDVCGAASTLIHHLAAATSTAASYQSKIREQFKRIRTREEELDDVKKRRKALAGKIESAEKKLAKMNTENKNLPQQTQLLESFRQQASELDVEVLNSEAVLWDYKRATTKTALGYKFCSLVEYAEKVSIVGEMGKLLLEEIQLESSSPGQPHPVYSGSEQTAHIIEEAEKALAQVSFGPLPLTSRPPELDVSANDFAPRIDSRDVNLADTVDSALKADVEAAAAVDDLPQVAPETKPWMGYHTASASLNSVDSNGDFRTSNNPNAYSNAYDEAKSQSPPQPPPLLHMDQKPRGSFSSEKDDTPLYHHHTHSSPVPSANSLRRARGENAQYDYDSSAFFARNHAGGYNDAPVWGGTGESVGGGVGASSVTPAPILNTKPSVILVGGESERESEYVQPNAPEAENVTPPNLSSVDVGGEGERESGVDAPGYSHTHPHTHPHLHPHSYEVSQPHTAHTPQVHFAQPDSPQVDRREGAIHGIGLEEEEEGESREASPLPPAYNYGYNYNEGHTHRGDSNYNNQYNDQYEDSAPAPAPAFALSDASSHAQTHLADDIPRYQLNEAPYTLDERVDGSGIKREVERDAEVERAALPAPPAPPKEDGGMENSHSYRTFAPSEITSPLINPYDTPPGGVANAPMQMYDSPYANANAHTYTYTHSQNNSPHVTFSPPMHHGGTSPRTLTAGAFKRGNRDRVSDSPSSDSTAPLNINKRMDSMPQPPPRGDSLT</sequence>
<evidence type="ECO:0000256" key="2">
    <source>
        <dbReference type="SAM" id="MobiDB-lite"/>
    </source>
</evidence>
<feature type="region of interest" description="Disordered" evidence="2">
    <location>
        <begin position="757"/>
        <end position="830"/>
    </location>
</feature>
<reference evidence="3 4" key="1">
    <citation type="submission" date="2019-03" db="EMBL/GenBank/DDBJ databases">
        <title>Sequencing 23 genomes of Wallemia ichthyophaga.</title>
        <authorList>
            <person name="Gostincar C."/>
        </authorList>
    </citation>
    <scope>NUCLEOTIDE SEQUENCE [LARGE SCALE GENOMIC DNA]</scope>
    <source>
        <strain evidence="3 4">EXF-8621</strain>
    </source>
</reference>
<evidence type="ECO:0000256" key="1">
    <source>
        <dbReference type="SAM" id="Coils"/>
    </source>
</evidence>
<keyword evidence="1" id="KW-0175">Coiled coil</keyword>
<dbReference type="GO" id="GO:0005886">
    <property type="term" value="C:plasma membrane"/>
    <property type="evidence" value="ECO:0007669"/>
    <property type="project" value="TreeGrafter"/>
</dbReference>